<feature type="transmembrane region" description="Helical" evidence="1">
    <location>
        <begin position="153"/>
        <end position="171"/>
    </location>
</feature>
<keyword evidence="1" id="KW-0472">Membrane</keyword>
<dbReference type="EMBL" id="JADIMQ010000084">
    <property type="protein sequence ID" value="MBO8448792.1"/>
    <property type="molecule type" value="Genomic_DNA"/>
</dbReference>
<feature type="transmembrane region" description="Helical" evidence="1">
    <location>
        <begin position="183"/>
        <end position="205"/>
    </location>
</feature>
<comment type="caution">
    <text evidence="2">The sequence shown here is derived from an EMBL/GenBank/DDBJ whole genome shotgun (WGS) entry which is preliminary data.</text>
</comment>
<reference evidence="2" key="1">
    <citation type="submission" date="2020-10" db="EMBL/GenBank/DDBJ databases">
        <authorList>
            <person name="Gilroy R."/>
        </authorList>
    </citation>
    <scope>NUCLEOTIDE SEQUENCE</scope>
    <source>
        <strain evidence="2">20514</strain>
    </source>
</reference>
<sequence>MKSFSFRRMAMFCRLQAGELYFRQPWKSAAALALIVVFVTALPLLSGNGSMEEMMAESEDLVKVLITGQIVFLYLDLVSERRAIGRMMIPATYLEKYAALYAGAALAGIIMTVFASVVGGAVYLAAGHFLTPGQDGGMQFLFFRDGGMSMKDFLVLFLVSSAVPWAIPFVRRRKRYRPATVPCTLAAYFLTLFLPGLLAFAGVIPPKAAKVLTSVIVSALTAVNLVWGYAMLKKYESDQRYDD</sequence>
<dbReference type="AlphaFoldDB" id="A0A9D9EKI3"/>
<reference evidence="2" key="2">
    <citation type="journal article" date="2021" name="PeerJ">
        <title>Extensive microbial diversity within the chicken gut microbiome revealed by metagenomics and culture.</title>
        <authorList>
            <person name="Gilroy R."/>
            <person name="Ravi A."/>
            <person name="Getino M."/>
            <person name="Pursley I."/>
            <person name="Horton D.L."/>
            <person name="Alikhan N.F."/>
            <person name="Baker D."/>
            <person name="Gharbi K."/>
            <person name="Hall N."/>
            <person name="Watson M."/>
            <person name="Adriaenssens E.M."/>
            <person name="Foster-Nyarko E."/>
            <person name="Jarju S."/>
            <person name="Secka A."/>
            <person name="Antonio M."/>
            <person name="Oren A."/>
            <person name="Chaudhuri R.R."/>
            <person name="La Ragione R."/>
            <person name="Hildebrand F."/>
            <person name="Pallen M.J."/>
        </authorList>
    </citation>
    <scope>NUCLEOTIDE SEQUENCE</scope>
    <source>
        <strain evidence="2">20514</strain>
    </source>
</reference>
<evidence type="ECO:0000313" key="3">
    <source>
        <dbReference type="Proteomes" id="UP000810252"/>
    </source>
</evidence>
<keyword evidence="1" id="KW-1133">Transmembrane helix</keyword>
<feature type="transmembrane region" description="Helical" evidence="1">
    <location>
        <begin position="99"/>
        <end position="126"/>
    </location>
</feature>
<gene>
    <name evidence="2" type="ORF">IAC29_05930</name>
</gene>
<evidence type="ECO:0000256" key="1">
    <source>
        <dbReference type="SAM" id="Phobius"/>
    </source>
</evidence>
<dbReference type="Proteomes" id="UP000810252">
    <property type="component" value="Unassembled WGS sequence"/>
</dbReference>
<protein>
    <submittedName>
        <fullName evidence="2">Uncharacterized protein</fullName>
    </submittedName>
</protein>
<evidence type="ECO:0000313" key="2">
    <source>
        <dbReference type="EMBL" id="MBO8448792.1"/>
    </source>
</evidence>
<accession>A0A9D9EKI3</accession>
<organism evidence="2 3">
    <name type="scientific">Candidatus Cryptobacteroides merdigallinarum</name>
    <dbReference type="NCBI Taxonomy" id="2840770"/>
    <lineage>
        <taxon>Bacteria</taxon>
        <taxon>Pseudomonadati</taxon>
        <taxon>Bacteroidota</taxon>
        <taxon>Bacteroidia</taxon>
        <taxon>Bacteroidales</taxon>
        <taxon>Candidatus Cryptobacteroides</taxon>
    </lineage>
</organism>
<feature type="transmembrane region" description="Helical" evidence="1">
    <location>
        <begin position="62"/>
        <end position="78"/>
    </location>
</feature>
<feature type="transmembrane region" description="Helical" evidence="1">
    <location>
        <begin position="211"/>
        <end position="232"/>
    </location>
</feature>
<keyword evidence="1" id="KW-0812">Transmembrane</keyword>
<name>A0A9D9EKI3_9BACT</name>
<proteinExistence type="predicted"/>